<dbReference type="RefSeq" id="WP_164211307.1">
    <property type="nucleotide sequence ID" value="NZ_JAAGSC010000041.1"/>
</dbReference>
<comment type="catalytic activity">
    <reaction evidence="8">
        <text>(6S)-5,6,7,8-tetrahydrofolate + NADP(+) = 7,8-dihydrofolate + NADPH + H(+)</text>
        <dbReference type="Rhea" id="RHEA:15009"/>
        <dbReference type="ChEBI" id="CHEBI:15378"/>
        <dbReference type="ChEBI" id="CHEBI:57451"/>
        <dbReference type="ChEBI" id="CHEBI:57453"/>
        <dbReference type="ChEBI" id="CHEBI:57783"/>
        <dbReference type="ChEBI" id="CHEBI:58349"/>
        <dbReference type="EC" id="1.5.1.3"/>
    </reaction>
</comment>
<dbReference type="CDD" id="cd00209">
    <property type="entry name" value="DHFR"/>
    <property type="match status" value="1"/>
</dbReference>
<evidence type="ECO:0000256" key="7">
    <source>
        <dbReference type="ARBA" id="ARBA00025067"/>
    </source>
</evidence>
<evidence type="ECO:0000313" key="11">
    <source>
        <dbReference type="EMBL" id="NDY95911.1"/>
    </source>
</evidence>
<evidence type="ECO:0000256" key="2">
    <source>
        <dbReference type="ARBA" id="ARBA00009539"/>
    </source>
</evidence>
<evidence type="ECO:0000256" key="5">
    <source>
        <dbReference type="ARBA" id="ARBA00022857"/>
    </source>
</evidence>
<comment type="similarity">
    <text evidence="2 8 9">Belongs to the dihydrofolate reductase family.</text>
</comment>
<comment type="caution">
    <text evidence="11">The sequence shown here is derived from an EMBL/GenBank/DDBJ whole genome shotgun (WGS) entry which is preliminary data.</text>
</comment>
<dbReference type="UniPathway" id="UPA00077">
    <property type="reaction ID" value="UER00158"/>
</dbReference>
<dbReference type="GO" id="GO:0004146">
    <property type="term" value="F:dihydrofolate reductase activity"/>
    <property type="evidence" value="ECO:0007669"/>
    <property type="project" value="UniProtKB-EC"/>
</dbReference>
<comment type="function">
    <text evidence="7 8">Key enzyme in folate metabolism. Catalyzes an essential reaction for de novo glycine and purine synthesis, and for DNA precursor synthesis.</text>
</comment>
<dbReference type="PRINTS" id="PR00070">
    <property type="entry name" value="DHFR"/>
</dbReference>
<dbReference type="PANTHER" id="PTHR48069">
    <property type="entry name" value="DIHYDROFOLATE REDUCTASE"/>
    <property type="match status" value="1"/>
</dbReference>
<dbReference type="NCBIfam" id="NF008037">
    <property type="entry name" value="PRK10769.1"/>
    <property type="match status" value="1"/>
</dbReference>
<dbReference type="AlphaFoldDB" id="A0A845V6V7"/>
<dbReference type="SUPFAM" id="SSF53597">
    <property type="entry name" value="Dihydrofolate reductase-like"/>
    <property type="match status" value="1"/>
</dbReference>
<accession>A0A845V6V7</accession>
<dbReference type="GO" id="GO:0006730">
    <property type="term" value="P:one-carbon metabolic process"/>
    <property type="evidence" value="ECO:0007669"/>
    <property type="project" value="UniProtKB-KW"/>
</dbReference>
<dbReference type="GO" id="GO:0070401">
    <property type="term" value="F:NADP+ binding"/>
    <property type="evidence" value="ECO:0007669"/>
    <property type="project" value="UniProtKB-ARBA"/>
</dbReference>
<dbReference type="Proteomes" id="UP000484885">
    <property type="component" value="Unassembled WGS sequence"/>
</dbReference>
<dbReference type="GO" id="GO:0046654">
    <property type="term" value="P:tetrahydrofolate biosynthetic process"/>
    <property type="evidence" value="ECO:0007669"/>
    <property type="project" value="UniProtKB-UniPathway"/>
</dbReference>
<dbReference type="InterPro" id="IPR012259">
    <property type="entry name" value="DHFR"/>
</dbReference>
<dbReference type="PIRSF" id="PIRSF000194">
    <property type="entry name" value="DHFR"/>
    <property type="match status" value="1"/>
</dbReference>
<name>A0A845V6V7_9GAMM</name>
<dbReference type="GO" id="GO:0046655">
    <property type="term" value="P:folic acid metabolic process"/>
    <property type="evidence" value="ECO:0007669"/>
    <property type="project" value="TreeGrafter"/>
</dbReference>
<dbReference type="PROSITE" id="PS00075">
    <property type="entry name" value="DHFR_1"/>
    <property type="match status" value="1"/>
</dbReference>
<comment type="pathway">
    <text evidence="1 8">Cofactor biosynthesis; tetrahydrofolate biosynthesis; 5,6,7,8-tetrahydrofolate from 7,8-dihydrofolate: step 1/1.</text>
</comment>
<sequence>MTAAGPQSSSTTGLTLVAAMARGRVIGRDGTMPWHLPADLRHFKRITLGHPVIMGRRTFESIGRPLPGRTNLVISRSRPQLPPGVCLVGSLEAALAEVAEEHPAMVIGGGQIYAAALPLAERLELTLIDAEVDGDTWFPALRWSDWRVAAVRTRPADERNPHRLNFVSLERKHGPVQP</sequence>
<dbReference type="EMBL" id="JAAGSC010000041">
    <property type="protein sequence ID" value="NDY95911.1"/>
    <property type="molecule type" value="Genomic_DNA"/>
</dbReference>
<evidence type="ECO:0000256" key="1">
    <source>
        <dbReference type="ARBA" id="ARBA00004903"/>
    </source>
</evidence>
<dbReference type="GO" id="GO:0005829">
    <property type="term" value="C:cytosol"/>
    <property type="evidence" value="ECO:0007669"/>
    <property type="project" value="TreeGrafter"/>
</dbReference>
<dbReference type="InterPro" id="IPR017925">
    <property type="entry name" value="DHFR_CS"/>
</dbReference>
<proteinExistence type="inferred from homology"/>
<keyword evidence="5 8" id="KW-0521">NADP</keyword>
<dbReference type="EC" id="1.5.1.3" evidence="3 8"/>
<organism evidence="11 12">
    <name type="scientific">Wenzhouxiangella limi</name>
    <dbReference type="NCBI Taxonomy" id="2707351"/>
    <lineage>
        <taxon>Bacteria</taxon>
        <taxon>Pseudomonadati</taxon>
        <taxon>Pseudomonadota</taxon>
        <taxon>Gammaproteobacteria</taxon>
        <taxon>Chromatiales</taxon>
        <taxon>Wenzhouxiangellaceae</taxon>
        <taxon>Wenzhouxiangella</taxon>
    </lineage>
</organism>
<keyword evidence="4 8" id="KW-0554">One-carbon metabolism</keyword>
<gene>
    <name evidence="11" type="primary">folA</name>
    <name evidence="11" type="ORF">G3I74_09235</name>
</gene>
<dbReference type="Pfam" id="PF00186">
    <property type="entry name" value="DHFR_1"/>
    <property type="match status" value="1"/>
</dbReference>
<dbReference type="Gene3D" id="3.40.430.10">
    <property type="entry name" value="Dihydrofolate Reductase, subunit A"/>
    <property type="match status" value="1"/>
</dbReference>
<evidence type="ECO:0000256" key="9">
    <source>
        <dbReference type="RuleBase" id="RU004474"/>
    </source>
</evidence>
<evidence type="ECO:0000313" key="12">
    <source>
        <dbReference type="Proteomes" id="UP000484885"/>
    </source>
</evidence>
<evidence type="ECO:0000256" key="4">
    <source>
        <dbReference type="ARBA" id="ARBA00022563"/>
    </source>
</evidence>
<keyword evidence="12" id="KW-1185">Reference proteome</keyword>
<dbReference type="FunFam" id="3.40.430.10:FF:000001">
    <property type="entry name" value="Dihydrofolate reductase"/>
    <property type="match status" value="1"/>
</dbReference>
<dbReference type="GO" id="GO:0046452">
    <property type="term" value="P:dihydrofolate metabolic process"/>
    <property type="evidence" value="ECO:0007669"/>
    <property type="project" value="TreeGrafter"/>
</dbReference>
<keyword evidence="6 8" id="KW-0560">Oxidoreductase</keyword>
<reference evidence="11 12" key="1">
    <citation type="submission" date="2020-02" db="EMBL/GenBank/DDBJ databases">
        <authorList>
            <person name="Zhang X.-Y."/>
        </authorList>
    </citation>
    <scope>NUCLEOTIDE SEQUENCE [LARGE SCALE GENOMIC DNA]</scope>
    <source>
        <strain evidence="11 12">C33</strain>
    </source>
</reference>
<feature type="domain" description="DHFR" evidence="10">
    <location>
        <begin position="13"/>
        <end position="171"/>
    </location>
</feature>
<protein>
    <recommendedName>
        <fullName evidence="3 8">Dihydrofolate reductase</fullName>
        <ecNumber evidence="3 8">1.5.1.3</ecNumber>
    </recommendedName>
</protein>
<evidence type="ECO:0000256" key="6">
    <source>
        <dbReference type="ARBA" id="ARBA00023002"/>
    </source>
</evidence>
<evidence type="ECO:0000256" key="8">
    <source>
        <dbReference type="PIRNR" id="PIRNR000194"/>
    </source>
</evidence>
<dbReference type="InterPro" id="IPR001796">
    <property type="entry name" value="DHFR_dom"/>
</dbReference>
<dbReference type="PANTHER" id="PTHR48069:SF3">
    <property type="entry name" value="DIHYDROFOLATE REDUCTASE"/>
    <property type="match status" value="1"/>
</dbReference>
<evidence type="ECO:0000256" key="3">
    <source>
        <dbReference type="ARBA" id="ARBA00012856"/>
    </source>
</evidence>
<evidence type="ECO:0000259" key="10">
    <source>
        <dbReference type="PROSITE" id="PS51330"/>
    </source>
</evidence>
<dbReference type="InterPro" id="IPR024072">
    <property type="entry name" value="DHFR-like_dom_sf"/>
</dbReference>
<dbReference type="PROSITE" id="PS51330">
    <property type="entry name" value="DHFR_2"/>
    <property type="match status" value="1"/>
</dbReference>